<dbReference type="GeneID" id="98145467"/>
<dbReference type="Pfam" id="PF13417">
    <property type="entry name" value="GST_N_3"/>
    <property type="match status" value="1"/>
</dbReference>
<dbReference type="PROSITE" id="PS50404">
    <property type="entry name" value="GST_NTER"/>
    <property type="match status" value="1"/>
</dbReference>
<feature type="domain" description="GST C-terminal" evidence="3">
    <location>
        <begin position="90"/>
        <end position="216"/>
    </location>
</feature>
<dbReference type="CDD" id="cd03048">
    <property type="entry name" value="GST_N_Ure2p_like"/>
    <property type="match status" value="1"/>
</dbReference>
<gene>
    <name evidence="4" type="ORF">BJX67DRAFT_366393</name>
</gene>
<dbReference type="InterPro" id="IPR036249">
    <property type="entry name" value="Thioredoxin-like_sf"/>
</dbReference>
<sequence length="225" mass="25585">MQPITLYILAYGPNPWKPAIILEELNLPYTLKPVPKAEVKDEPFISVNPNGRVPAIEDPNTGITIWESGAIMEYLIETYDKDHTISFERGSEEYFHAKQYLHFQMSGQGPYFGQAVWFVTFHPEKIPSAQERYLNEVKRVTGVLEKVLEGKEYLVGGKFSYADAAFVPWYGIVPTYTAGTFDLEKEFPNVKAWLDRLRARPTVAKVFKDREEAMAAETAAAAKKE</sequence>
<evidence type="ECO:0000256" key="1">
    <source>
        <dbReference type="ARBA" id="ARBA00007409"/>
    </source>
</evidence>
<reference evidence="4 5" key="1">
    <citation type="submission" date="2024-07" db="EMBL/GenBank/DDBJ databases">
        <title>Section-level genome sequencing and comparative genomics of Aspergillus sections Usti and Cavernicolus.</title>
        <authorList>
            <consortium name="Lawrence Berkeley National Laboratory"/>
            <person name="Nybo J.L."/>
            <person name="Vesth T.C."/>
            <person name="Theobald S."/>
            <person name="Frisvad J.C."/>
            <person name="Larsen T.O."/>
            <person name="Kjaerboelling I."/>
            <person name="Rothschild-Mancinelli K."/>
            <person name="Lyhne E.K."/>
            <person name="Kogle M.E."/>
            <person name="Barry K."/>
            <person name="Clum A."/>
            <person name="Na H."/>
            <person name="Ledsgaard L."/>
            <person name="Lin J."/>
            <person name="Lipzen A."/>
            <person name="Kuo A."/>
            <person name="Riley R."/>
            <person name="Mondo S."/>
            <person name="Labutti K."/>
            <person name="Haridas S."/>
            <person name="Pangalinan J."/>
            <person name="Salamov A.A."/>
            <person name="Simmons B.A."/>
            <person name="Magnuson J.K."/>
            <person name="Chen J."/>
            <person name="Drula E."/>
            <person name="Henrissat B."/>
            <person name="Wiebenga A."/>
            <person name="Lubbers R.J."/>
            <person name="Gomes A.C."/>
            <person name="Macurrencykelacurrency M.R."/>
            <person name="Stajich J."/>
            <person name="Grigoriev I.V."/>
            <person name="Mortensen U.H."/>
            <person name="De Vries R.P."/>
            <person name="Baker S.E."/>
            <person name="Andersen M.R."/>
        </authorList>
    </citation>
    <scope>NUCLEOTIDE SEQUENCE [LARGE SCALE GENOMIC DNA]</scope>
    <source>
        <strain evidence="4 5">CBS 449.75</strain>
    </source>
</reference>
<dbReference type="SFLD" id="SFLDG00358">
    <property type="entry name" value="Main_(cytGST)"/>
    <property type="match status" value="1"/>
</dbReference>
<dbReference type="Proteomes" id="UP001610432">
    <property type="component" value="Unassembled WGS sequence"/>
</dbReference>
<dbReference type="InterPro" id="IPR004045">
    <property type="entry name" value="Glutathione_S-Trfase_N"/>
</dbReference>
<dbReference type="InterPro" id="IPR010987">
    <property type="entry name" value="Glutathione-S-Trfase_C-like"/>
</dbReference>
<dbReference type="InterPro" id="IPR004046">
    <property type="entry name" value="GST_C"/>
</dbReference>
<dbReference type="RefSeq" id="XP_070881378.1">
    <property type="nucleotide sequence ID" value="XM_071030395.1"/>
</dbReference>
<dbReference type="InterPro" id="IPR040079">
    <property type="entry name" value="Glutathione_S-Trfase"/>
</dbReference>
<comment type="caution">
    <text evidence="4">The sequence shown here is derived from an EMBL/GenBank/DDBJ whole genome shotgun (WGS) entry which is preliminary data.</text>
</comment>
<organism evidence="4 5">
    <name type="scientific">Aspergillus lucknowensis</name>
    <dbReference type="NCBI Taxonomy" id="176173"/>
    <lineage>
        <taxon>Eukaryota</taxon>
        <taxon>Fungi</taxon>
        <taxon>Dikarya</taxon>
        <taxon>Ascomycota</taxon>
        <taxon>Pezizomycotina</taxon>
        <taxon>Eurotiomycetes</taxon>
        <taxon>Eurotiomycetidae</taxon>
        <taxon>Eurotiales</taxon>
        <taxon>Aspergillaceae</taxon>
        <taxon>Aspergillus</taxon>
        <taxon>Aspergillus subgen. Nidulantes</taxon>
    </lineage>
</organism>
<dbReference type="SUPFAM" id="SSF52833">
    <property type="entry name" value="Thioredoxin-like"/>
    <property type="match status" value="1"/>
</dbReference>
<protein>
    <submittedName>
        <fullName evidence="4">Glutathione S-transferase</fullName>
    </submittedName>
</protein>
<dbReference type="SFLD" id="SFLDS00019">
    <property type="entry name" value="Glutathione_Transferase_(cytos"/>
    <property type="match status" value="1"/>
</dbReference>
<dbReference type="PANTHER" id="PTHR44051:SF3">
    <property type="entry name" value="TRANSCRIPTIONAL REGULATOR URE2"/>
    <property type="match status" value="1"/>
</dbReference>
<dbReference type="CDD" id="cd10293">
    <property type="entry name" value="GST_C_Ure2p"/>
    <property type="match status" value="1"/>
</dbReference>
<name>A0ABR4LCX3_9EURO</name>
<evidence type="ECO:0000259" key="2">
    <source>
        <dbReference type="PROSITE" id="PS50404"/>
    </source>
</evidence>
<dbReference type="InterPro" id="IPR036282">
    <property type="entry name" value="Glutathione-S-Trfase_C_sf"/>
</dbReference>
<dbReference type="PROSITE" id="PS50405">
    <property type="entry name" value="GST_CTER"/>
    <property type="match status" value="1"/>
</dbReference>
<dbReference type="Gene3D" id="3.40.30.10">
    <property type="entry name" value="Glutaredoxin"/>
    <property type="match status" value="1"/>
</dbReference>
<accession>A0ABR4LCX3</accession>
<feature type="domain" description="GST N-terminal" evidence="2">
    <location>
        <begin position="2"/>
        <end position="83"/>
    </location>
</feature>
<evidence type="ECO:0000259" key="3">
    <source>
        <dbReference type="PROSITE" id="PS50405"/>
    </source>
</evidence>
<evidence type="ECO:0000313" key="5">
    <source>
        <dbReference type="Proteomes" id="UP001610432"/>
    </source>
</evidence>
<dbReference type="Gene3D" id="1.20.1050.10">
    <property type="match status" value="1"/>
</dbReference>
<dbReference type="SFLD" id="SFLDG01151">
    <property type="entry name" value="Main.2:_Nu-like"/>
    <property type="match status" value="1"/>
</dbReference>
<comment type="similarity">
    <text evidence="1">Belongs to the GST superfamily.</text>
</comment>
<keyword evidence="5" id="KW-1185">Reference proteome</keyword>
<dbReference type="PANTHER" id="PTHR44051">
    <property type="entry name" value="GLUTATHIONE S-TRANSFERASE-RELATED"/>
    <property type="match status" value="1"/>
</dbReference>
<dbReference type="SUPFAM" id="SSF47616">
    <property type="entry name" value="GST C-terminal domain-like"/>
    <property type="match status" value="1"/>
</dbReference>
<proteinExistence type="inferred from homology"/>
<dbReference type="EMBL" id="JBFXLQ010000068">
    <property type="protein sequence ID" value="KAL2862399.1"/>
    <property type="molecule type" value="Genomic_DNA"/>
</dbReference>
<evidence type="ECO:0000313" key="4">
    <source>
        <dbReference type="EMBL" id="KAL2862399.1"/>
    </source>
</evidence>
<dbReference type="Pfam" id="PF00043">
    <property type="entry name" value="GST_C"/>
    <property type="match status" value="1"/>
</dbReference>